<feature type="compositionally biased region" description="Basic and acidic residues" evidence="1">
    <location>
        <begin position="9"/>
        <end position="27"/>
    </location>
</feature>
<organism evidence="2">
    <name type="scientific">Magallana gigas</name>
    <name type="common">Pacific oyster</name>
    <name type="synonym">Crassostrea gigas</name>
    <dbReference type="NCBI Taxonomy" id="29159"/>
    <lineage>
        <taxon>Eukaryota</taxon>
        <taxon>Metazoa</taxon>
        <taxon>Spiralia</taxon>
        <taxon>Lophotrochozoa</taxon>
        <taxon>Mollusca</taxon>
        <taxon>Bivalvia</taxon>
        <taxon>Autobranchia</taxon>
        <taxon>Pteriomorphia</taxon>
        <taxon>Ostreida</taxon>
        <taxon>Ostreoidea</taxon>
        <taxon>Ostreidae</taxon>
        <taxon>Magallana</taxon>
    </lineage>
</organism>
<name>K1P1S2_MAGGI</name>
<reference evidence="2" key="1">
    <citation type="journal article" date="2012" name="Nature">
        <title>The oyster genome reveals stress adaptation and complexity of shell formation.</title>
        <authorList>
            <person name="Zhang G."/>
            <person name="Fang X."/>
            <person name="Guo X."/>
            <person name="Li L."/>
            <person name="Luo R."/>
            <person name="Xu F."/>
            <person name="Yang P."/>
            <person name="Zhang L."/>
            <person name="Wang X."/>
            <person name="Qi H."/>
            <person name="Xiong Z."/>
            <person name="Que H."/>
            <person name="Xie Y."/>
            <person name="Holland P.W."/>
            <person name="Paps J."/>
            <person name="Zhu Y."/>
            <person name="Wu F."/>
            <person name="Chen Y."/>
            <person name="Wang J."/>
            <person name="Peng C."/>
            <person name="Meng J."/>
            <person name="Yang L."/>
            <person name="Liu J."/>
            <person name="Wen B."/>
            <person name="Zhang N."/>
            <person name="Huang Z."/>
            <person name="Zhu Q."/>
            <person name="Feng Y."/>
            <person name="Mount A."/>
            <person name="Hedgecock D."/>
            <person name="Xu Z."/>
            <person name="Liu Y."/>
            <person name="Domazet-Loso T."/>
            <person name="Du Y."/>
            <person name="Sun X."/>
            <person name="Zhang S."/>
            <person name="Liu B."/>
            <person name="Cheng P."/>
            <person name="Jiang X."/>
            <person name="Li J."/>
            <person name="Fan D."/>
            <person name="Wang W."/>
            <person name="Fu W."/>
            <person name="Wang T."/>
            <person name="Wang B."/>
            <person name="Zhang J."/>
            <person name="Peng Z."/>
            <person name="Li Y."/>
            <person name="Li N."/>
            <person name="Wang J."/>
            <person name="Chen M."/>
            <person name="He Y."/>
            <person name="Tan F."/>
            <person name="Song X."/>
            <person name="Zheng Q."/>
            <person name="Huang R."/>
            <person name="Yang H."/>
            <person name="Du X."/>
            <person name="Chen L."/>
            <person name="Yang M."/>
            <person name="Gaffney P.M."/>
            <person name="Wang S."/>
            <person name="Luo L."/>
            <person name="She Z."/>
            <person name="Ming Y."/>
            <person name="Huang W."/>
            <person name="Zhang S."/>
            <person name="Huang B."/>
            <person name="Zhang Y."/>
            <person name="Qu T."/>
            <person name="Ni P."/>
            <person name="Miao G."/>
            <person name="Wang J."/>
            <person name="Wang Q."/>
            <person name="Steinberg C.E."/>
            <person name="Wang H."/>
            <person name="Li N."/>
            <person name="Qian L."/>
            <person name="Zhang G."/>
            <person name="Li Y."/>
            <person name="Yang H."/>
            <person name="Liu X."/>
            <person name="Wang J."/>
            <person name="Yin Y."/>
            <person name="Wang J."/>
        </authorList>
    </citation>
    <scope>NUCLEOTIDE SEQUENCE [LARGE SCALE GENOMIC DNA]</scope>
    <source>
        <strain evidence="2">05x7-T-G4-1.051#20</strain>
    </source>
</reference>
<dbReference type="EMBL" id="JH821751">
    <property type="protein sequence ID" value="EKC17792.1"/>
    <property type="molecule type" value="Genomic_DNA"/>
</dbReference>
<feature type="region of interest" description="Disordered" evidence="1">
    <location>
        <begin position="1"/>
        <end position="49"/>
    </location>
</feature>
<dbReference type="HOGENOM" id="CLU_2724653_0_0_1"/>
<dbReference type="AlphaFoldDB" id="K1P1S2"/>
<proteinExistence type="predicted"/>
<protein>
    <submittedName>
        <fullName evidence="2">CWF19-like protein 2</fullName>
    </submittedName>
</protein>
<evidence type="ECO:0000313" key="2">
    <source>
        <dbReference type="EMBL" id="EKC17792.1"/>
    </source>
</evidence>
<gene>
    <name evidence="2" type="ORF">CGI_10000198</name>
</gene>
<evidence type="ECO:0000256" key="1">
    <source>
        <dbReference type="SAM" id="MobiDB-lite"/>
    </source>
</evidence>
<dbReference type="InParanoid" id="K1P1S2"/>
<feature type="compositionally biased region" description="Basic and acidic residues" evidence="1">
    <location>
        <begin position="34"/>
        <end position="49"/>
    </location>
</feature>
<accession>K1P1S2</accession>
<sequence length="72" mass="8675">MDSGIAFRSSREIKKEREEKRTAREKVLNQAKTQYEREERKREQAKARGEDTWMLPSLEKRIEKDKEVCSFV</sequence>